<name>A0A9D1E8N6_9FIRM</name>
<feature type="transmembrane region" description="Helical" evidence="1">
    <location>
        <begin position="47"/>
        <end position="69"/>
    </location>
</feature>
<evidence type="ECO:0000256" key="1">
    <source>
        <dbReference type="SAM" id="Phobius"/>
    </source>
</evidence>
<protein>
    <submittedName>
        <fullName evidence="2">Uncharacterized protein</fullName>
    </submittedName>
</protein>
<dbReference type="AlphaFoldDB" id="A0A9D1E8N6"/>
<feature type="transmembrane region" description="Helical" evidence="1">
    <location>
        <begin position="6"/>
        <end position="26"/>
    </location>
</feature>
<sequence length="455" mass="51560">MSPNKIFLLFVLIVVVVGAVAFIRMYQKQEQLSWEVIKKEVCRLPKIRTWLLLVSLAFVLVFTAFYFVYDNRRASVVITLNYAEAYQGLNANGTRYNMNEIICEDVLERVIEKGAVEGITAKGLQSCLTVEPVVEGGTETEEDYHISTEFRVTYRGNRALNIDAESLVRLIGFAYKEYYIERYADNFESLDINITPEEDFADLDYLDIVDYLSNQVAVIQNYMYGLADANASFTASNGETFYSLAAKCENVGQVQIQDNLKAYILDQGISKDAAGYIGRLEYDNTRMDYEQQKALAGFNVRTDAIQLYAEEMTRIVLVPTWDTEGEYYMGRTKVGIDQLSIEAEQYSQQAADYSKEMETNRSVIQSYSASGSSGQNAYVDDMISTISSEIMNIAKEATLAGQEYSETRMNKCVSVTVEGSFFAKYLILAAGLFVFFYLAADFLFCQFVGHERKER</sequence>
<proteinExistence type="predicted"/>
<reference evidence="2" key="1">
    <citation type="submission" date="2020-10" db="EMBL/GenBank/DDBJ databases">
        <authorList>
            <person name="Gilroy R."/>
        </authorList>
    </citation>
    <scope>NUCLEOTIDE SEQUENCE</scope>
    <source>
        <strain evidence="2">ChiSjej5B23-6657</strain>
    </source>
</reference>
<reference evidence="2" key="2">
    <citation type="journal article" date="2021" name="PeerJ">
        <title>Extensive microbial diversity within the chicken gut microbiome revealed by metagenomics and culture.</title>
        <authorList>
            <person name="Gilroy R."/>
            <person name="Ravi A."/>
            <person name="Getino M."/>
            <person name="Pursley I."/>
            <person name="Horton D.L."/>
            <person name="Alikhan N.F."/>
            <person name="Baker D."/>
            <person name="Gharbi K."/>
            <person name="Hall N."/>
            <person name="Watson M."/>
            <person name="Adriaenssens E.M."/>
            <person name="Foster-Nyarko E."/>
            <person name="Jarju S."/>
            <person name="Secka A."/>
            <person name="Antonio M."/>
            <person name="Oren A."/>
            <person name="Chaudhuri R.R."/>
            <person name="La Ragione R."/>
            <person name="Hildebrand F."/>
            <person name="Pallen M.J."/>
        </authorList>
    </citation>
    <scope>NUCLEOTIDE SEQUENCE</scope>
    <source>
        <strain evidence="2">ChiSjej5B23-6657</strain>
    </source>
</reference>
<keyword evidence="1" id="KW-1133">Transmembrane helix</keyword>
<accession>A0A9D1E8N6</accession>
<keyword evidence="1" id="KW-0812">Transmembrane</keyword>
<dbReference type="Proteomes" id="UP000823912">
    <property type="component" value="Unassembled WGS sequence"/>
</dbReference>
<evidence type="ECO:0000313" key="2">
    <source>
        <dbReference type="EMBL" id="HIR70183.1"/>
    </source>
</evidence>
<evidence type="ECO:0000313" key="3">
    <source>
        <dbReference type="Proteomes" id="UP000823912"/>
    </source>
</evidence>
<organism evidence="2 3">
    <name type="scientific">Candidatus Pullilachnospira gallistercoris</name>
    <dbReference type="NCBI Taxonomy" id="2840911"/>
    <lineage>
        <taxon>Bacteria</taxon>
        <taxon>Bacillati</taxon>
        <taxon>Bacillota</taxon>
        <taxon>Clostridia</taxon>
        <taxon>Lachnospirales</taxon>
        <taxon>Lachnospiraceae</taxon>
        <taxon>Lachnospiraceae incertae sedis</taxon>
        <taxon>Candidatus Pullilachnospira</taxon>
    </lineage>
</organism>
<keyword evidence="1" id="KW-0472">Membrane</keyword>
<gene>
    <name evidence="2" type="ORF">IAA55_02750</name>
</gene>
<feature type="transmembrane region" description="Helical" evidence="1">
    <location>
        <begin position="425"/>
        <end position="449"/>
    </location>
</feature>
<comment type="caution">
    <text evidence="2">The sequence shown here is derived from an EMBL/GenBank/DDBJ whole genome shotgun (WGS) entry which is preliminary data.</text>
</comment>
<dbReference type="EMBL" id="DVHM01000045">
    <property type="protein sequence ID" value="HIR70183.1"/>
    <property type="molecule type" value="Genomic_DNA"/>
</dbReference>